<feature type="non-terminal residue" evidence="1">
    <location>
        <position position="1"/>
    </location>
</feature>
<proteinExistence type="predicted"/>
<comment type="caution">
    <text evidence="1">The sequence shown here is derived from an EMBL/GenBank/DDBJ whole genome shotgun (WGS) entry which is preliminary data.</text>
</comment>
<organism evidence="1 2">
    <name type="scientific">Pleurodeles waltl</name>
    <name type="common">Iberian ribbed newt</name>
    <dbReference type="NCBI Taxonomy" id="8319"/>
    <lineage>
        <taxon>Eukaryota</taxon>
        <taxon>Metazoa</taxon>
        <taxon>Chordata</taxon>
        <taxon>Craniata</taxon>
        <taxon>Vertebrata</taxon>
        <taxon>Euteleostomi</taxon>
        <taxon>Amphibia</taxon>
        <taxon>Batrachia</taxon>
        <taxon>Caudata</taxon>
        <taxon>Salamandroidea</taxon>
        <taxon>Salamandridae</taxon>
        <taxon>Pleurodelinae</taxon>
        <taxon>Pleurodeles</taxon>
    </lineage>
</organism>
<dbReference type="Proteomes" id="UP001066276">
    <property type="component" value="Chromosome 7"/>
</dbReference>
<gene>
    <name evidence="1" type="ORF">NDU88_011678</name>
</gene>
<dbReference type="EMBL" id="JANPWB010000011">
    <property type="protein sequence ID" value="KAJ1133383.1"/>
    <property type="molecule type" value="Genomic_DNA"/>
</dbReference>
<name>A0AAV7Q3Z8_PLEWA</name>
<sequence>THWGVQGWLPLSCGVLGVSQYTLGCTGVAASLKWWSRGFSVHTGVASSLLWWSR</sequence>
<feature type="non-terminal residue" evidence="1">
    <location>
        <position position="54"/>
    </location>
</feature>
<reference evidence="1" key="1">
    <citation type="journal article" date="2022" name="bioRxiv">
        <title>Sequencing and chromosome-scale assembly of the giantPleurodeles waltlgenome.</title>
        <authorList>
            <person name="Brown T."/>
            <person name="Elewa A."/>
            <person name="Iarovenko S."/>
            <person name="Subramanian E."/>
            <person name="Araus A.J."/>
            <person name="Petzold A."/>
            <person name="Susuki M."/>
            <person name="Suzuki K.-i.T."/>
            <person name="Hayashi T."/>
            <person name="Toyoda A."/>
            <person name="Oliveira C."/>
            <person name="Osipova E."/>
            <person name="Leigh N.D."/>
            <person name="Simon A."/>
            <person name="Yun M.H."/>
        </authorList>
    </citation>
    <scope>NUCLEOTIDE SEQUENCE</scope>
    <source>
        <strain evidence="1">20211129_DDA</strain>
        <tissue evidence="1">Liver</tissue>
    </source>
</reference>
<evidence type="ECO:0000313" key="2">
    <source>
        <dbReference type="Proteomes" id="UP001066276"/>
    </source>
</evidence>
<keyword evidence="2" id="KW-1185">Reference proteome</keyword>
<protein>
    <submittedName>
        <fullName evidence="1">Uncharacterized protein</fullName>
    </submittedName>
</protein>
<evidence type="ECO:0000313" key="1">
    <source>
        <dbReference type="EMBL" id="KAJ1133383.1"/>
    </source>
</evidence>
<dbReference type="AlphaFoldDB" id="A0AAV7Q3Z8"/>
<accession>A0AAV7Q3Z8</accession>